<gene>
    <name evidence="2" type="ORF">RSOL_394840</name>
</gene>
<evidence type="ECO:0000313" key="2">
    <source>
        <dbReference type="EMBL" id="EUC61418.1"/>
    </source>
</evidence>
<protein>
    <recommendedName>
        <fullName evidence="4">Transmembrane protein</fullName>
    </recommendedName>
</protein>
<evidence type="ECO:0008006" key="4">
    <source>
        <dbReference type="Google" id="ProtNLM"/>
    </source>
</evidence>
<name>X8JEQ0_9AGAM</name>
<feature type="signal peptide" evidence="1">
    <location>
        <begin position="1"/>
        <end position="21"/>
    </location>
</feature>
<evidence type="ECO:0000313" key="3">
    <source>
        <dbReference type="Proteomes" id="UP000030108"/>
    </source>
</evidence>
<dbReference type="Proteomes" id="UP000030108">
    <property type="component" value="Unassembled WGS sequence"/>
</dbReference>
<dbReference type="EMBL" id="JATN01000319">
    <property type="protein sequence ID" value="EUC61418.1"/>
    <property type="molecule type" value="Genomic_DNA"/>
</dbReference>
<sequence length="200" mass="22514">MKLALIFMLFCSSRDLPPASSDWDSDWELVSKVVNYHFETAGSLKAACLLKVDYLFETTCPLKAAYFLKVSYCLEVDCCFKVDRYFKVDCCFKAACLLEFTCLFKVSYHPEVNCHLKVERRLKASYQLEVDRFLYSAKTVCYPERSRAHMCAPETPGAWGETPVLGSAAVEHLRSPEAYGAPECSLELDRPGGSPCGLLL</sequence>
<feature type="chain" id="PRO_5004986617" description="Transmembrane protein" evidence="1">
    <location>
        <begin position="22"/>
        <end position="200"/>
    </location>
</feature>
<organism evidence="2 3">
    <name type="scientific">Rhizoctonia solani AG-3 Rhs1AP</name>
    <dbReference type="NCBI Taxonomy" id="1086054"/>
    <lineage>
        <taxon>Eukaryota</taxon>
        <taxon>Fungi</taxon>
        <taxon>Dikarya</taxon>
        <taxon>Basidiomycota</taxon>
        <taxon>Agaricomycotina</taxon>
        <taxon>Agaricomycetes</taxon>
        <taxon>Cantharellales</taxon>
        <taxon>Ceratobasidiaceae</taxon>
        <taxon>Rhizoctonia</taxon>
    </lineage>
</organism>
<comment type="caution">
    <text evidence="2">The sequence shown here is derived from an EMBL/GenBank/DDBJ whole genome shotgun (WGS) entry which is preliminary data.</text>
</comment>
<keyword evidence="1" id="KW-0732">Signal</keyword>
<feature type="non-terminal residue" evidence="2">
    <location>
        <position position="200"/>
    </location>
</feature>
<proteinExistence type="predicted"/>
<accession>X8JEQ0</accession>
<evidence type="ECO:0000256" key="1">
    <source>
        <dbReference type="SAM" id="SignalP"/>
    </source>
</evidence>
<reference evidence="3" key="1">
    <citation type="journal article" date="2014" name="Genome Announc.">
        <title>Draft genome sequence of the plant-pathogenic soil fungus Rhizoctonia solani anastomosis group 3 strain Rhs1AP.</title>
        <authorList>
            <person name="Cubeta M.A."/>
            <person name="Thomas E."/>
            <person name="Dean R.A."/>
            <person name="Jabaji S."/>
            <person name="Neate S.M."/>
            <person name="Tavantzis S."/>
            <person name="Toda T."/>
            <person name="Vilgalys R."/>
            <person name="Bharathan N."/>
            <person name="Fedorova-Abrams N."/>
            <person name="Pakala S.B."/>
            <person name="Pakala S.M."/>
            <person name="Zafar N."/>
            <person name="Joardar V."/>
            <person name="Losada L."/>
            <person name="Nierman W.C."/>
        </authorList>
    </citation>
    <scope>NUCLEOTIDE SEQUENCE [LARGE SCALE GENOMIC DNA]</scope>
    <source>
        <strain evidence="3">AG-3</strain>
    </source>
</reference>
<dbReference type="AlphaFoldDB" id="X8JEQ0"/>